<protein>
    <submittedName>
        <fullName evidence="1">Uncharacterized protein</fullName>
    </submittedName>
</protein>
<name>A0A5B8R593_9ZZZZ</name>
<proteinExistence type="predicted"/>
<dbReference type="EMBL" id="MN079077">
    <property type="protein sequence ID" value="QEA03949.1"/>
    <property type="molecule type" value="Genomic_DNA"/>
</dbReference>
<accession>A0A5B8R593</accession>
<evidence type="ECO:0000313" key="1">
    <source>
        <dbReference type="EMBL" id="QEA03949.1"/>
    </source>
</evidence>
<organism evidence="1">
    <name type="scientific">uncultured organism</name>
    <dbReference type="NCBI Taxonomy" id="155900"/>
    <lineage>
        <taxon>unclassified sequences</taxon>
        <taxon>environmental samples</taxon>
    </lineage>
</organism>
<sequence length="78" mass="8954">MAHWYLVSSSRNEHAPQMVKVRADSRDEALGRCRPLGFDEHSCVIDEHADDELRHHGTSIAFLFRAAPPLEEAMRRRA</sequence>
<gene>
    <name evidence="1" type="ORF">KBTEX_00250</name>
</gene>
<reference evidence="1" key="1">
    <citation type="submission" date="2019-06" db="EMBL/GenBank/DDBJ databases">
        <authorList>
            <person name="Murdoch R.W."/>
            <person name="Fathepure B."/>
        </authorList>
    </citation>
    <scope>NUCLEOTIDE SEQUENCE</scope>
</reference>
<dbReference type="AlphaFoldDB" id="A0A5B8R593"/>